<keyword evidence="4" id="KW-1185">Reference proteome</keyword>
<dbReference type="InterPro" id="IPR029063">
    <property type="entry name" value="SAM-dependent_MTases_sf"/>
</dbReference>
<dbReference type="Proteomes" id="UP001597233">
    <property type="component" value="Unassembled WGS sequence"/>
</dbReference>
<accession>A0ABW4RE12</accession>
<dbReference type="EMBL" id="JBHUEH010000009">
    <property type="protein sequence ID" value="MFD1884401.1"/>
    <property type="molecule type" value="Genomic_DNA"/>
</dbReference>
<dbReference type="CDD" id="cd02440">
    <property type="entry name" value="AdoMet_MTases"/>
    <property type="match status" value="1"/>
</dbReference>
<feature type="compositionally biased region" description="Polar residues" evidence="1">
    <location>
        <begin position="1"/>
        <end position="34"/>
    </location>
</feature>
<evidence type="ECO:0000313" key="3">
    <source>
        <dbReference type="EMBL" id="MFD1884401.1"/>
    </source>
</evidence>
<keyword evidence="3" id="KW-0489">Methyltransferase</keyword>
<sequence>MQQLDNETYPQQSISNDTIQASHSISNESETIGSSADERSNRATNPLMSWHSESASAYHQTIGHKIPAYPVLYELSGMILETGMNRQPAHLANTATEHNTNQPTRGNRNASMDESINSSIHSAKSEANSLLAHKQAALPAPFQPLRHVAVIGAGGGQELVAWLPHYPHWLVTGVDPSVQMLNLAKQRTEQADLATRCRLHIGTIDQLPERVDPTWEGDGLSFEATPTAAIPPCNSKSDSNYDLPNSQFAVKSQKNAAPLRYDAAACLLVLHFLPYEQQQDLLNQLVATVELGAPVIVASLSATTHSSVNDWQMQAWHKHMRQNGIAETDWQRFADSFGVTSHPPHVEKMEAMLAQAGLVEIGTYFQTLSIRAWCGRRAMEGDNIE</sequence>
<dbReference type="InterPro" id="IPR041698">
    <property type="entry name" value="Methyltransf_25"/>
</dbReference>
<name>A0ABW4RE12_9BACL</name>
<feature type="region of interest" description="Disordered" evidence="1">
    <location>
        <begin position="1"/>
        <end position="42"/>
    </location>
</feature>
<comment type="caution">
    <text evidence="3">The sequence shown here is derived from an EMBL/GenBank/DDBJ whole genome shotgun (WGS) entry which is preliminary data.</text>
</comment>
<evidence type="ECO:0000259" key="2">
    <source>
        <dbReference type="Pfam" id="PF13649"/>
    </source>
</evidence>
<keyword evidence="3" id="KW-0808">Transferase</keyword>
<dbReference type="GO" id="GO:0032259">
    <property type="term" value="P:methylation"/>
    <property type="evidence" value="ECO:0007669"/>
    <property type="project" value="UniProtKB-KW"/>
</dbReference>
<dbReference type="EC" id="2.1.-.-" evidence="3"/>
<dbReference type="Gene3D" id="3.40.50.150">
    <property type="entry name" value="Vaccinia Virus protein VP39"/>
    <property type="match status" value="1"/>
</dbReference>
<gene>
    <name evidence="3" type="ORF">ACFSC9_02605</name>
</gene>
<feature type="domain" description="Methyltransferase" evidence="2">
    <location>
        <begin position="150"/>
        <end position="209"/>
    </location>
</feature>
<organism evidence="3 4">
    <name type="scientific">Paenibacillus wenxiniae</name>
    <dbReference type="NCBI Taxonomy" id="1636843"/>
    <lineage>
        <taxon>Bacteria</taxon>
        <taxon>Bacillati</taxon>
        <taxon>Bacillota</taxon>
        <taxon>Bacilli</taxon>
        <taxon>Bacillales</taxon>
        <taxon>Paenibacillaceae</taxon>
        <taxon>Paenibacillus</taxon>
    </lineage>
</organism>
<evidence type="ECO:0000256" key="1">
    <source>
        <dbReference type="SAM" id="MobiDB-lite"/>
    </source>
</evidence>
<evidence type="ECO:0000313" key="4">
    <source>
        <dbReference type="Proteomes" id="UP001597233"/>
    </source>
</evidence>
<dbReference type="RefSeq" id="WP_347326270.1">
    <property type="nucleotide sequence ID" value="NZ_JBCGUH010000010.1"/>
</dbReference>
<dbReference type="Pfam" id="PF13649">
    <property type="entry name" value="Methyltransf_25"/>
    <property type="match status" value="1"/>
</dbReference>
<protein>
    <submittedName>
        <fullName evidence="3">Class I SAM-dependent methyltransferase</fullName>
        <ecNumber evidence="3">2.1.-.-</ecNumber>
    </submittedName>
</protein>
<reference evidence="4" key="1">
    <citation type="journal article" date="2019" name="Int. J. Syst. Evol. Microbiol.">
        <title>The Global Catalogue of Microorganisms (GCM) 10K type strain sequencing project: providing services to taxonomists for standard genome sequencing and annotation.</title>
        <authorList>
            <consortium name="The Broad Institute Genomics Platform"/>
            <consortium name="The Broad Institute Genome Sequencing Center for Infectious Disease"/>
            <person name="Wu L."/>
            <person name="Ma J."/>
        </authorList>
    </citation>
    <scope>NUCLEOTIDE SEQUENCE [LARGE SCALE GENOMIC DNA]</scope>
    <source>
        <strain evidence="4">CCUG 54950</strain>
    </source>
</reference>
<dbReference type="GO" id="GO:0008168">
    <property type="term" value="F:methyltransferase activity"/>
    <property type="evidence" value="ECO:0007669"/>
    <property type="project" value="UniProtKB-KW"/>
</dbReference>
<dbReference type="SUPFAM" id="SSF53335">
    <property type="entry name" value="S-adenosyl-L-methionine-dependent methyltransferases"/>
    <property type="match status" value="1"/>
</dbReference>
<proteinExistence type="predicted"/>